<dbReference type="AlphaFoldDB" id="A0A0A9B5Z9"/>
<accession>A0A0A9B5Z9</accession>
<protein>
    <submittedName>
        <fullName evidence="1">Uncharacterized protein</fullName>
    </submittedName>
</protein>
<sequence>MFWSWDLYTSSSRPNYLSNEVHMKF</sequence>
<reference evidence="1" key="1">
    <citation type="submission" date="2014-09" db="EMBL/GenBank/DDBJ databases">
        <authorList>
            <person name="Magalhaes I.L.F."/>
            <person name="Oliveira U."/>
            <person name="Santos F.R."/>
            <person name="Vidigal T.H.D.A."/>
            <person name="Brescovit A.D."/>
            <person name="Santos A.J."/>
        </authorList>
    </citation>
    <scope>NUCLEOTIDE SEQUENCE</scope>
    <source>
        <tissue evidence="1">Shoot tissue taken approximately 20 cm above the soil surface</tissue>
    </source>
</reference>
<dbReference type="EMBL" id="GBRH01239104">
    <property type="protein sequence ID" value="JAD58791.1"/>
    <property type="molecule type" value="Transcribed_RNA"/>
</dbReference>
<name>A0A0A9B5Z9_ARUDO</name>
<proteinExistence type="predicted"/>
<evidence type="ECO:0000313" key="1">
    <source>
        <dbReference type="EMBL" id="JAD58791.1"/>
    </source>
</evidence>
<organism evidence="1">
    <name type="scientific">Arundo donax</name>
    <name type="common">Giant reed</name>
    <name type="synonym">Donax arundinaceus</name>
    <dbReference type="NCBI Taxonomy" id="35708"/>
    <lineage>
        <taxon>Eukaryota</taxon>
        <taxon>Viridiplantae</taxon>
        <taxon>Streptophyta</taxon>
        <taxon>Embryophyta</taxon>
        <taxon>Tracheophyta</taxon>
        <taxon>Spermatophyta</taxon>
        <taxon>Magnoliopsida</taxon>
        <taxon>Liliopsida</taxon>
        <taxon>Poales</taxon>
        <taxon>Poaceae</taxon>
        <taxon>PACMAD clade</taxon>
        <taxon>Arundinoideae</taxon>
        <taxon>Arundineae</taxon>
        <taxon>Arundo</taxon>
    </lineage>
</organism>
<reference evidence="1" key="2">
    <citation type="journal article" date="2015" name="Data Brief">
        <title>Shoot transcriptome of the giant reed, Arundo donax.</title>
        <authorList>
            <person name="Barrero R.A."/>
            <person name="Guerrero F.D."/>
            <person name="Moolhuijzen P."/>
            <person name="Goolsby J.A."/>
            <person name="Tidwell J."/>
            <person name="Bellgard S.E."/>
            <person name="Bellgard M.I."/>
        </authorList>
    </citation>
    <scope>NUCLEOTIDE SEQUENCE</scope>
    <source>
        <tissue evidence="1">Shoot tissue taken approximately 20 cm above the soil surface</tissue>
    </source>
</reference>